<proteinExistence type="predicted"/>
<gene>
    <name evidence="1" type="ORF">J3U87_23550</name>
</gene>
<reference evidence="1" key="1">
    <citation type="submission" date="2021-03" db="EMBL/GenBank/DDBJ databases">
        <title>Acanthopleuribacteraceae sp. M133.</title>
        <authorList>
            <person name="Wang G."/>
        </authorList>
    </citation>
    <scope>NUCLEOTIDE SEQUENCE</scope>
    <source>
        <strain evidence="1">M133</strain>
    </source>
</reference>
<dbReference type="KEGG" id="scor:J3U87_23550"/>
<organism evidence="1 2">
    <name type="scientific">Sulfidibacter corallicola</name>
    <dbReference type="NCBI Taxonomy" id="2818388"/>
    <lineage>
        <taxon>Bacteria</taxon>
        <taxon>Pseudomonadati</taxon>
        <taxon>Acidobacteriota</taxon>
        <taxon>Holophagae</taxon>
        <taxon>Acanthopleuribacterales</taxon>
        <taxon>Acanthopleuribacteraceae</taxon>
        <taxon>Sulfidibacter</taxon>
    </lineage>
</organism>
<dbReference type="AlphaFoldDB" id="A0A8A4TGB8"/>
<sequence>MGTTRFEQIDGDVTVLLKISKPNFAKARFRTETKMISPTAFYFLSLLFFGPSAFTNAKSQAAIPEHLEVYGLREIEKWPTQPSEGQWLYRLSPDGMRPLFAWEEDDQGLQSFFKTIENLVQNPNDGRLAFIGRHWILNGQRPTLFLLYPDGRLTLGVHYADDVTPNSDGPFERALVAHAKQVHHDSIGITRLPFSKSAEISRHFRRATSALYKRLTWNNDKKGLTLIARNTIFTIDLASKAVKVGGAKSYTYEFDDRAVPKWLLKGSDRFKSRLNTFLITSRSSHFGEPIHLLRGNEIFLIDWKRQAEPLFKIKKQKKQMDLFDTRKMKLGSVSGFDLRNRYLYAQFSGRNGGFYSFHSGRYLFIKDRILSNSGDLVAVVDPEHTLVDMAKEVPILAAFHQKEQRLLVMNLNQRQKLDDQPLEHFVVGLSIAPNGETLCLVTQTPDGAPALSNPTRDLLVFDVTQSGLSQPREIQNIQYGSALEKGFVYGSETKLGIYVSNQMIEPLEFDWPKGLTPHIFSRGRTVFPFSPFVW</sequence>
<accession>A0A8A4TGB8</accession>
<dbReference type="Proteomes" id="UP000663929">
    <property type="component" value="Chromosome"/>
</dbReference>
<dbReference type="RefSeq" id="WP_237378222.1">
    <property type="nucleotide sequence ID" value="NZ_CP071793.1"/>
</dbReference>
<protein>
    <submittedName>
        <fullName evidence="1">Uncharacterized protein</fullName>
    </submittedName>
</protein>
<keyword evidence="2" id="KW-1185">Reference proteome</keyword>
<evidence type="ECO:0000313" key="1">
    <source>
        <dbReference type="EMBL" id="QTD48567.1"/>
    </source>
</evidence>
<name>A0A8A4TGB8_SULCO</name>
<dbReference type="EMBL" id="CP071793">
    <property type="protein sequence ID" value="QTD48567.1"/>
    <property type="molecule type" value="Genomic_DNA"/>
</dbReference>
<evidence type="ECO:0000313" key="2">
    <source>
        <dbReference type="Proteomes" id="UP000663929"/>
    </source>
</evidence>